<evidence type="ECO:0000256" key="4">
    <source>
        <dbReference type="ARBA" id="ARBA00022475"/>
    </source>
</evidence>
<dbReference type="PROSITE" id="PS50850">
    <property type="entry name" value="MFS"/>
    <property type="match status" value="1"/>
</dbReference>
<evidence type="ECO:0000256" key="9">
    <source>
        <dbReference type="ARBA" id="ARBA00037295"/>
    </source>
</evidence>
<keyword evidence="3" id="KW-0813">Transport</keyword>
<dbReference type="RefSeq" id="WP_253775882.1">
    <property type="nucleotide sequence ID" value="NZ_JAMTCK010000013.1"/>
</dbReference>
<dbReference type="Gene3D" id="1.20.1250.20">
    <property type="entry name" value="MFS general substrate transporter like domains"/>
    <property type="match status" value="2"/>
</dbReference>
<evidence type="ECO:0000256" key="11">
    <source>
        <dbReference type="SAM" id="Phobius"/>
    </source>
</evidence>
<feature type="transmembrane region" description="Helical" evidence="11">
    <location>
        <begin position="161"/>
        <end position="186"/>
    </location>
</feature>
<evidence type="ECO:0000259" key="12">
    <source>
        <dbReference type="PROSITE" id="PS50850"/>
    </source>
</evidence>
<feature type="transmembrane region" description="Helical" evidence="11">
    <location>
        <begin position="399"/>
        <end position="418"/>
    </location>
</feature>
<dbReference type="PROSITE" id="PS00216">
    <property type="entry name" value="SUGAR_TRANSPORT_1"/>
    <property type="match status" value="1"/>
</dbReference>
<feature type="transmembrane region" description="Helical" evidence="11">
    <location>
        <begin position="49"/>
        <end position="72"/>
    </location>
</feature>
<evidence type="ECO:0000256" key="7">
    <source>
        <dbReference type="ARBA" id="ARBA00022989"/>
    </source>
</evidence>
<dbReference type="InterPro" id="IPR051084">
    <property type="entry name" value="H+-coupled_symporters"/>
</dbReference>
<feature type="transmembrane region" description="Helical" evidence="11">
    <location>
        <begin position="93"/>
        <end position="113"/>
    </location>
</feature>
<comment type="subcellular location">
    <subcellularLocation>
        <location evidence="1">Cell membrane</location>
        <topology evidence="1">Multi-pass membrane protein</topology>
    </subcellularLocation>
</comment>
<dbReference type="GO" id="GO:0015293">
    <property type="term" value="F:symporter activity"/>
    <property type="evidence" value="ECO:0007669"/>
    <property type="project" value="UniProtKB-KW"/>
</dbReference>
<keyword evidence="7 11" id="KW-1133">Transmembrane helix</keyword>
<comment type="function">
    <text evidence="9">May be a proton symporter involved in the uptake of osmolytes such as proline and glycine betaine.</text>
</comment>
<comment type="similarity">
    <text evidence="2">Belongs to the major facilitator superfamily. Metabolite:H+ Symporter (MHS) family (TC 2.A.1.6) family.</text>
</comment>
<dbReference type="Pfam" id="PF07690">
    <property type="entry name" value="MFS_1"/>
    <property type="match status" value="1"/>
</dbReference>
<organism evidence="13 14">
    <name type="scientific">Goodfellowiella coeruleoviolacea</name>
    <dbReference type="NCBI Taxonomy" id="334858"/>
    <lineage>
        <taxon>Bacteria</taxon>
        <taxon>Bacillati</taxon>
        <taxon>Actinomycetota</taxon>
        <taxon>Actinomycetes</taxon>
        <taxon>Pseudonocardiales</taxon>
        <taxon>Pseudonocardiaceae</taxon>
        <taxon>Goodfellowiella</taxon>
    </lineage>
</organism>
<gene>
    <name evidence="13" type="ORF">LX83_005097</name>
</gene>
<feature type="transmembrane region" description="Helical" evidence="11">
    <location>
        <begin position="309"/>
        <end position="327"/>
    </location>
</feature>
<dbReference type="InterPro" id="IPR036259">
    <property type="entry name" value="MFS_trans_sf"/>
</dbReference>
<evidence type="ECO:0000256" key="2">
    <source>
        <dbReference type="ARBA" id="ARBA00008240"/>
    </source>
</evidence>
<keyword evidence="5 11" id="KW-0812">Transmembrane</keyword>
<feature type="transmembrane region" description="Helical" evidence="11">
    <location>
        <begin position="192"/>
        <end position="211"/>
    </location>
</feature>
<feature type="transmembrane region" description="Helical" evidence="11">
    <location>
        <begin position="243"/>
        <end position="261"/>
    </location>
</feature>
<dbReference type="GO" id="GO:0005886">
    <property type="term" value="C:plasma membrane"/>
    <property type="evidence" value="ECO:0007669"/>
    <property type="project" value="UniProtKB-SubCell"/>
</dbReference>
<evidence type="ECO:0000256" key="8">
    <source>
        <dbReference type="ARBA" id="ARBA00023136"/>
    </source>
</evidence>
<evidence type="ECO:0000313" key="13">
    <source>
        <dbReference type="EMBL" id="MCP2168219.1"/>
    </source>
</evidence>
<dbReference type="Proteomes" id="UP001206128">
    <property type="component" value="Unassembled WGS sequence"/>
</dbReference>
<dbReference type="PANTHER" id="PTHR43528">
    <property type="entry name" value="ALPHA-KETOGLUTARATE PERMEASE"/>
    <property type="match status" value="1"/>
</dbReference>
<dbReference type="FunFam" id="1.20.1250.20:FF:000001">
    <property type="entry name" value="Dicarboxylate MFS transporter"/>
    <property type="match status" value="1"/>
</dbReference>
<dbReference type="AlphaFoldDB" id="A0AAE3GJ19"/>
<proteinExistence type="inferred from homology"/>
<protein>
    <recommendedName>
        <fullName evidence="10">Putative proline/betaine transporter</fullName>
    </recommendedName>
</protein>
<feature type="transmembrane region" description="Helical" evidence="11">
    <location>
        <begin position="372"/>
        <end position="393"/>
    </location>
</feature>
<evidence type="ECO:0000256" key="1">
    <source>
        <dbReference type="ARBA" id="ARBA00004651"/>
    </source>
</evidence>
<comment type="caution">
    <text evidence="13">The sequence shown here is derived from an EMBL/GenBank/DDBJ whole genome shotgun (WGS) entry which is preliminary data.</text>
</comment>
<dbReference type="InterPro" id="IPR020846">
    <property type="entry name" value="MFS_dom"/>
</dbReference>
<feature type="transmembrane region" description="Helical" evidence="11">
    <location>
        <begin position="333"/>
        <end position="352"/>
    </location>
</feature>
<keyword evidence="4" id="KW-1003">Cell membrane</keyword>
<evidence type="ECO:0000256" key="6">
    <source>
        <dbReference type="ARBA" id="ARBA00022847"/>
    </source>
</evidence>
<keyword evidence="14" id="KW-1185">Reference proteome</keyword>
<dbReference type="SUPFAM" id="SSF103473">
    <property type="entry name" value="MFS general substrate transporter"/>
    <property type="match status" value="1"/>
</dbReference>
<keyword evidence="6" id="KW-0769">Symport</keyword>
<reference evidence="13" key="1">
    <citation type="submission" date="2022-06" db="EMBL/GenBank/DDBJ databases">
        <title>Genomic Encyclopedia of Archaeal and Bacterial Type Strains, Phase II (KMG-II): from individual species to whole genera.</title>
        <authorList>
            <person name="Goeker M."/>
        </authorList>
    </citation>
    <scope>NUCLEOTIDE SEQUENCE</scope>
    <source>
        <strain evidence="13">DSM 43935</strain>
    </source>
</reference>
<feature type="transmembrane region" description="Helical" evidence="11">
    <location>
        <begin position="281"/>
        <end position="300"/>
    </location>
</feature>
<accession>A0AAE3GJ19</accession>
<sequence length="431" mass="45467">MTETSQPVETATARPGRVRALTAAAIGNGLEWFDWNVYAIFAGYFSKQFFAGGSGATALLSALAIFAVGFFFRPLGGALLAAFTDRHGRRAGMTLSVVLMAGGSLLIAISPTYAQIGLLAPVLLVTARIAQGLSTGGEFAASATYLAELAPANRRGFYGSFLYISNATGTLLASLLSPVLIGLLGADAVADWGWRIPFVIGALLGVYGLYLRRTLAETEAFLASKDQRVARPTAEVLRRHPVAVLRVVGFTLGATTAYYTFAVYLPTYAKQVGVPAVGADWAGIAAQVLFIGVLPLLGALSDRIGRRPLLIVFAGGFVLLAAPLFLLINTSPWALFVAMAGGLGLFACYGAVAPTAMAEMFPTEVRTAGIGLPYALTVALFGGTAPYVIQWLGDRAGTWYPWYLAVLCLISLVVFVTTRETRDADLVSTRA</sequence>
<dbReference type="EMBL" id="JAMTCK010000013">
    <property type="protein sequence ID" value="MCP2168219.1"/>
    <property type="molecule type" value="Genomic_DNA"/>
</dbReference>
<evidence type="ECO:0000313" key="14">
    <source>
        <dbReference type="Proteomes" id="UP001206128"/>
    </source>
</evidence>
<feature type="domain" description="Major facilitator superfamily (MFS) profile" evidence="12">
    <location>
        <begin position="20"/>
        <end position="423"/>
    </location>
</feature>
<dbReference type="PANTHER" id="PTHR43528:SF1">
    <property type="entry name" value="ALPHA-KETOGLUTARATE PERMEASE"/>
    <property type="match status" value="1"/>
</dbReference>
<keyword evidence="8 11" id="KW-0472">Membrane</keyword>
<name>A0AAE3GJ19_9PSEU</name>
<dbReference type="InterPro" id="IPR011701">
    <property type="entry name" value="MFS"/>
</dbReference>
<evidence type="ECO:0000256" key="10">
    <source>
        <dbReference type="ARBA" id="ARBA00039918"/>
    </source>
</evidence>
<evidence type="ECO:0000256" key="5">
    <source>
        <dbReference type="ARBA" id="ARBA00022692"/>
    </source>
</evidence>
<evidence type="ECO:0000256" key="3">
    <source>
        <dbReference type="ARBA" id="ARBA00022448"/>
    </source>
</evidence>
<dbReference type="InterPro" id="IPR005829">
    <property type="entry name" value="Sugar_transporter_CS"/>
</dbReference>